<name>A0ABN8M4W3_9CNID</name>
<sequence>MLSLGSILVTFREQELNIQIPAFCCNMSGCDEERREMIKGFLIRAQFEIRSG</sequence>
<comment type="caution">
    <text evidence="1">The sequence shown here is derived from an EMBL/GenBank/DDBJ whole genome shotgun (WGS) entry which is preliminary data.</text>
</comment>
<protein>
    <submittedName>
        <fullName evidence="1">Uncharacterized protein</fullName>
    </submittedName>
</protein>
<proteinExistence type="predicted"/>
<dbReference type="Proteomes" id="UP001159427">
    <property type="component" value="Unassembled WGS sequence"/>
</dbReference>
<evidence type="ECO:0000313" key="2">
    <source>
        <dbReference type="Proteomes" id="UP001159427"/>
    </source>
</evidence>
<gene>
    <name evidence="1" type="ORF">PEVE_00017677</name>
</gene>
<evidence type="ECO:0000313" key="1">
    <source>
        <dbReference type="EMBL" id="CAH3022987.1"/>
    </source>
</evidence>
<accession>A0ABN8M4W3</accession>
<reference evidence="1 2" key="1">
    <citation type="submission" date="2022-05" db="EMBL/GenBank/DDBJ databases">
        <authorList>
            <consortium name="Genoscope - CEA"/>
            <person name="William W."/>
        </authorList>
    </citation>
    <scope>NUCLEOTIDE SEQUENCE [LARGE SCALE GENOMIC DNA]</scope>
</reference>
<keyword evidence="2" id="KW-1185">Reference proteome</keyword>
<organism evidence="1 2">
    <name type="scientific">Porites evermanni</name>
    <dbReference type="NCBI Taxonomy" id="104178"/>
    <lineage>
        <taxon>Eukaryota</taxon>
        <taxon>Metazoa</taxon>
        <taxon>Cnidaria</taxon>
        <taxon>Anthozoa</taxon>
        <taxon>Hexacorallia</taxon>
        <taxon>Scleractinia</taxon>
        <taxon>Fungiina</taxon>
        <taxon>Poritidae</taxon>
        <taxon>Porites</taxon>
    </lineage>
</organism>
<dbReference type="EMBL" id="CALNXI010000242">
    <property type="protein sequence ID" value="CAH3022987.1"/>
    <property type="molecule type" value="Genomic_DNA"/>
</dbReference>